<dbReference type="GO" id="GO:0016788">
    <property type="term" value="F:hydrolase activity, acting on ester bonds"/>
    <property type="evidence" value="ECO:0007669"/>
    <property type="project" value="InterPro"/>
</dbReference>
<feature type="binding site" evidence="3">
    <location>
        <position position="7"/>
    </location>
    <ligand>
        <name>a divalent metal cation</name>
        <dbReference type="ChEBI" id="CHEBI:60240"/>
        <label>1</label>
    </ligand>
</feature>
<dbReference type="NCBIfam" id="TIGR00010">
    <property type="entry name" value="YchF/TatD family DNA exonuclease"/>
    <property type="match status" value="1"/>
</dbReference>
<feature type="binding site" evidence="3">
    <location>
        <position position="127"/>
    </location>
    <ligand>
        <name>a divalent metal cation</name>
        <dbReference type="ChEBI" id="CHEBI:60240"/>
        <label>2</label>
    </ligand>
</feature>
<dbReference type="RefSeq" id="WP_103076939.1">
    <property type="nucleotide sequence ID" value="NZ_AZRN01000014.1"/>
</dbReference>
<dbReference type="Proteomes" id="UP000236604">
    <property type="component" value="Unassembled WGS sequence"/>
</dbReference>
<accession>A0A2K1PAN3</accession>
<dbReference type="Gene3D" id="3.20.20.140">
    <property type="entry name" value="Metal-dependent hydrolases"/>
    <property type="match status" value="1"/>
</dbReference>
<name>A0A2K1PAN3_9BACT</name>
<protein>
    <submittedName>
        <fullName evidence="4">TatD family hydrolase</fullName>
    </submittedName>
</protein>
<organism evidence="4 5">
    <name type="scientific">Petrotoga mexicana DSM 14811</name>
    <dbReference type="NCBI Taxonomy" id="1122954"/>
    <lineage>
        <taxon>Bacteria</taxon>
        <taxon>Thermotogati</taxon>
        <taxon>Thermotogota</taxon>
        <taxon>Thermotogae</taxon>
        <taxon>Petrotogales</taxon>
        <taxon>Petrotogaceae</taxon>
        <taxon>Petrotoga</taxon>
    </lineage>
</organism>
<evidence type="ECO:0000313" key="4">
    <source>
        <dbReference type="EMBL" id="PNR99756.1"/>
    </source>
</evidence>
<keyword evidence="5" id="KW-1185">Reference proteome</keyword>
<evidence type="ECO:0000313" key="5">
    <source>
        <dbReference type="Proteomes" id="UP000236604"/>
    </source>
</evidence>
<dbReference type="InterPro" id="IPR001130">
    <property type="entry name" value="TatD-like"/>
</dbReference>
<dbReference type="CDD" id="cd01310">
    <property type="entry name" value="TatD_DNAse"/>
    <property type="match status" value="1"/>
</dbReference>
<dbReference type="PANTHER" id="PTHR46124:SF2">
    <property type="entry name" value="D-AMINOACYL-TRNA DEACYLASE"/>
    <property type="match status" value="1"/>
</dbReference>
<proteinExistence type="predicted"/>
<dbReference type="EMBL" id="AZRN01000014">
    <property type="protein sequence ID" value="PNR99756.1"/>
    <property type="molecule type" value="Genomic_DNA"/>
</dbReference>
<feature type="binding site" evidence="3">
    <location>
        <position position="92"/>
    </location>
    <ligand>
        <name>a divalent metal cation</name>
        <dbReference type="ChEBI" id="CHEBI:60240"/>
        <label>1</label>
    </ligand>
</feature>
<reference evidence="4 5" key="1">
    <citation type="submission" date="2013-12" db="EMBL/GenBank/DDBJ databases">
        <title>Comparative genomics of Petrotoga isolates.</title>
        <authorList>
            <person name="Nesbo C.L."/>
            <person name="Charchuk R."/>
            <person name="Chow K."/>
        </authorList>
    </citation>
    <scope>NUCLEOTIDE SEQUENCE [LARGE SCALE GENOMIC DNA]</scope>
    <source>
        <strain evidence="4 5">DSM 14811</strain>
    </source>
</reference>
<dbReference type="InterPro" id="IPR015991">
    <property type="entry name" value="TatD/YcfH-like"/>
</dbReference>
<keyword evidence="2 4" id="KW-0378">Hydrolase</keyword>
<dbReference type="SUPFAM" id="SSF51556">
    <property type="entry name" value="Metallo-dependent hydrolases"/>
    <property type="match status" value="1"/>
</dbReference>
<dbReference type="PIRSF" id="PIRSF005902">
    <property type="entry name" value="DNase_TatD"/>
    <property type="match status" value="1"/>
</dbReference>
<dbReference type="Pfam" id="PF01026">
    <property type="entry name" value="TatD_DNase"/>
    <property type="match status" value="1"/>
</dbReference>
<dbReference type="GO" id="GO:0046872">
    <property type="term" value="F:metal ion binding"/>
    <property type="evidence" value="ECO:0007669"/>
    <property type="project" value="UniProtKB-KW"/>
</dbReference>
<gene>
    <name evidence="4" type="ORF">X927_04835</name>
</gene>
<dbReference type="GO" id="GO:0004536">
    <property type="term" value="F:DNA nuclease activity"/>
    <property type="evidence" value="ECO:0007669"/>
    <property type="project" value="InterPro"/>
</dbReference>
<evidence type="ECO:0000256" key="1">
    <source>
        <dbReference type="ARBA" id="ARBA00022723"/>
    </source>
</evidence>
<evidence type="ECO:0000256" key="3">
    <source>
        <dbReference type="PIRSR" id="PIRSR005902-1"/>
    </source>
</evidence>
<dbReference type="GO" id="GO:0005829">
    <property type="term" value="C:cytosol"/>
    <property type="evidence" value="ECO:0007669"/>
    <property type="project" value="TreeGrafter"/>
</dbReference>
<dbReference type="FunFam" id="3.20.20.140:FF:000005">
    <property type="entry name" value="TatD family hydrolase"/>
    <property type="match status" value="1"/>
</dbReference>
<evidence type="ECO:0000256" key="2">
    <source>
        <dbReference type="ARBA" id="ARBA00022801"/>
    </source>
</evidence>
<dbReference type="PANTHER" id="PTHR46124">
    <property type="entry name" value="D-AMINOACYL-TRNA DEACYLASE"/>
    <property type="match status" value="1"/>
</dbReference>
<keyword evidence="1 3" id="KW-0479">Metal-binding</keyword>
<dbReference type="InterPro" id="IPR032466">
    <property type="entry name" value="Metal_Hydrolase"/>
</dbReference>
<sequence length="255" mass="29435">MNFIDTHCHLLLKQFDEDRKEMLKKANEELDLLIEIGINVESSKRVVDFIKDEEKIFGAVGIHPTESQDLKETDLDEIKELAGRPKIVAVGEIGLDFHWETNKQDQYKSLDAQLDIAKEMGLPVVFHIRDAYDEAYNFLQKKGLQEIKGVVHCFSSDWETAQKFLNLGLYLGFDGPITYPKNNKLREVVEKTPVDRILPETDSPFLPPVPYRGKRNNPTYVKYVYEKISEIKGIDVETLKEITKSNVEKLFFNRG</sequence>
<feature type="binding site" evidence="3">
    <location>
        <position position="9"/>
    </location>
    <ligand>
        <name>a divalent metal cation</name>
        <dbReference type="ChEBI" id="CHEBI:60240"/>
        <label>1</label>
    </ligand>
</feature>
<feature type="binding site" evidence="3">
    <location>
        <position position="202"/>
    </location>
    <ligand>
        <name>a divalent metal cation</name>
        <dbReference type="ChEBI" id="CHEBI:60240"/>
        <label>1</label>
    </ligand>
</feature>
<feature type="binding site" evidence="3">
    <location>
        <position position="152"/>
    </location>
    <ligand>
        <name>a divalent metal cation</name>
        <dbReference type="ChEBI" id="CHEBI:60240"/>
        <label>2</label>
    </ligand>
</feature>
<dbReference type="AlphaFoldDB" id="A0A2K1PAN3"/>
<comment type="caution">
    <text evidence="4">The sequence shown here is derived from an EMBL/GenBank/DDBJ whole genome shotgun (WGS) entry which is preliminary data.</text>
</comment>